<evidence type="ECO:0000313" key="2">
    <source>
        <dbReference type="EMBL" id="TVT39954.1"/>
    </source>
</evidence>
<protein>
    <recommendedName>
        <fullName evidence="4">Chromosome segregation ATPase</fullName>
    </recommendedName>
</protein>
<gene>
    <name evidence="2" type="ORF">FNH05_23480</name>
</gene>
<feature type="coiled-coil region" evidence="1">
    <location>
        <begin position="96"/>
        <end position="225"/>
    </location>
</feature>
<comment type="caution">
    <text evidence="2">The sequence shown here is derived from an EMBL/GenBank/DDBJ whole genome shotgun (WGS) entry which is preliminary data.</text>
</comment>
<keyword evidence="3" id="KW-1185">Reference proteome</keyword>
<proteinExistence type="predicted"/>
<reference evidence="2 3" key="2">
    <citation type="submission" date="2019-08" db="EMBL/GenBank/DDBJ databases">
        <title>Amycolatopsis acidicola sp. nov., isolated from peat swamp forest soil.</title>
        <authorList>
            <person name="Srisuk N."/>
        </authorList>
    </citation>
    <scope>NUCLEOTIDE SEQUENCE [LARGE SCALE GENOMIC DNA]</scope>
    <source>
        <strain evidence="2 3">TBRC 6029</strain>
    </source>
</reference>
<keyword evidence="1" id="KW-0175">Coiled coil</keyword>
<evidence type="ECO:0008006" key="4">
    <source>
        <dbReference type="Google" id="ProtNLM"/>
    </source>
</evidence>
<name>A0A558BTV8_9PSEU</name>
<dbReference type="OrthoDB" id="3623720at2"/>
<evidence type="ECO:0000313" key="3">
    <source>
        <dbReference type="Proteomes" id="UP000320011"/>
    </source>
</evidence>
<reference evidence="2 3" key="1">
    <citation type="submission" date="2019-07" db="EMBL/GenBank/DDBJ databases">
        <authorList>
            <person name="Duangmal K."/>
            <person name="Teo W.F.A."/>
        </authorList>
    </citation>
    <scope>NUCLEOTIDE SEQUENCE [LARGE SCALE GENOMIC DNA]</scope>
    <source>
        <strain evidence="2 3">TBRC 6029</strain>
    </source>
</reference>
<accession>A0A558BTV8</accession>
<evidence type="ECO:0000256" key="1">
    <source>
        <dbReference type="SAM" id="Coils"/>
    </source>
</evidence>
<dbReference type="AlphaFoldDB" id="A0A558BTV8"/>
<dbReference type="Proteomes" id="UP000320011">
    <property type="component" value="Unassembled WGS sequence"/>
</dbReference>
<dbReference type="EMBL" id="VJWX01000268">
    <property type="protein sequence ID" value="TVT39954.1"/>
    <property type="molecule type" value="Genomic_DNA"/>
</dbReference>
<sequence>MPPIPPRGGRPTPYCPADPERYGRWGARVITCALLDECREIWVHTYGADQPMTRVDLRTLDERTATVLDALEPVRQEIAALRTRVSDEAAAALEEKSAAEVARDAAIERAREAEAERVKAAEEAGQARRQAEEDRARAVEAQERAALAVREKDEALARQQAAEREKTKAIVDRERALDQVTTAHEKIAELQTALTGERATTLERLDQLRHEEARARQNLTEEYEQRLRARTEEFNGQARSLQAAADQRVAELTTRLARATQAYADALAPLHEQIGKLRADLTTQTAHAADLARQREDLNSALGQALDETTEEQPLRGRLAAMLGRQSVDPGGGDTGVE</sequence>
<organism evidence="2 3">
    <name type="scientific">Amycolatopsis rhizosphaerae</name>
    <dbReference type="NCBI Taxonomy" id="2053003"/>
    <lineage>
        <taxon>Bacteria</taxon>
        <taxon>Bacillati</taxon>
        <taxon>Actinomycetota</taxon>
        <taxon>Actinomycetes</taxon>
        <taxon>Pseudonocardiales</taxon>
        <taxon>Pseudonocardiaceae</taxon>
        <taxon>Amycolatopsis</taxon>
    </lineage>
</organism>